<comment type="caution">
    <text evidence="2">The sequence shown here is derived from an EMBL/GenBank/DDBJ whole genome shotgun (WGS) entry which is preliminary data.</text>
</comment>
<protein>
    <submittedName>
        <fullName evidence="2">Uncharacterized protein</fullName>
    </submittedName>
</protein>
<dbReference type="AlphaFoldDB" id="A0A848DRX1"/>
<evidence type="ECO:0000313" key="3">
    <source>
        <dbReference type="Proteomes" id="UP000586918"/>
    </source>
</evidence>
<reference evidence="2 3" key="1">
    <citation type="submission" date="2020-04" db="EMBL/GenBank/DDBJ databases">
        <authorList>
            <person name="Klaysubun C."/>
            <person name="Duangmal K."/>
            <person name="Lipun K."/>
        </authorList>
    </citation>
    <scope>NUCLEOTIDE SEQUENCE [LARGE SCALE GENOMIC DNA]</scope>
    <source>
        <strain evidence="2 3">DSM 45300</strain>
    </source>
</reference>
<proteinExistence type="predicted"/>
<sequence length="85" mass="9639">MNELVRDVRTPARSHPHYGTCGRCGLLKHVTPDGVLHDHNRYRARGTVVTAQRCPGSGERYLERTADDPHTPDLLAMLQPREPRE</sequence>
<dbReference type="EMBL" id="JAAXKZ010000160">
    <property type="protein sequence ID" value="NMH95166.1"/>
    <property type="molecule type" value="Genomic_DNA"/>
</dbReference>
<name>A0A848DRX1_9PSEU</name>
<evidence type="ECO:0000313" key="2">
    <source>
        <dbReference type="EMBL" id="NMH95166.1"/>
    </source>
</evidence>
<gene>
    <name evidence="2" type="ORF">HF519_27140</name>
</gene>
<accession>A0A848DRX1</accession>
<dbReference type="RefSeq" id="WP_169415830.1">
    <property type="nucleotide sequence ID" value="NZ_JAAXKZ010000160.1"/>
</dbReference>
<keyword evidence="3" id="KW-1185">Reference proteome</keyword>
<evidence type="ECO:0000256" key="1">
    <source>
        <dbReference type="SAM" id="MobiDB-lite"/>
    </source>
</evidence>
<feature type="region of interest" description="Disordered" evidence="1">
    <location>
        <begin position="62"/>
        <end position="85"/>
    </location>
</feature>
<dbReference type="Proteomes" id="UP000586918">
    <property type="component" value="Unassembled WGS sequence"/>
</dbReference>
<feature type="compositionally biased region" description="Basic and acidic residues" evidence="1">
    <location>
        <begin position="62"/>
        <end position="71"/>
    </location>
</feature>
<organism evidence="2 3">
    <name type="scientific">Pseudonocardia bannensis</name>
    <dbReference type="NCBI Taxonomy" id="630973"/>
    <lineage>
        <taxon>Bacteria</taxon>
        <taxon>Bacillati</taxon>
        <taxon>Actinomycetota</taxon>
        <taxon>Actinomycetes</taxon>
        <taxon>Pseudonocardiales</taxon>
        <taxon>Pseudonocardiaceae</taxon>
        <taxon>Pseudonocardia</taxon>
    </lineage>
</organism>